<dbReference type="AlphaFoldDB" id="A0A084QWR4"/>
<dbReference type="InParanoid" id="A0A084QWR4"/>
<gene>
    <name evidence="2" type="ORF">S40285_10004</name>
</gene>
<name>A0A084QWR4_STAC4</name>
<dbReference type="OrthoDB" id="5419927at2759"/>
<dbReference type="PANTHER" id="PTHR40619:SF3">
    <property type="entry name" value="FUNGAL STAND N-TERMINAL GOODBYE DOMAIN-CONTAINING PROTEIN"/>
    <property type="match status" value="1"/>
</dbReference>
<evidence type="ECO:0000313" key="2">
    <source>
        <dbReference type="EMBL" id="KFA68399.1"/>
    </source>
</evidence>
<dbReference type="PANTHER" id="PTHR40619">
    <property type="entry name" value="FUNGAL STAND N-TERMINAL GOODBYE DOMAIN-CONTAINING PROTEIN"/>
    <property type="match status" value="1"/>
</dbReference>
<evidence type="ECO:0000256" key="1">
    <source>
        <dbReference type="SAM" id="Coils"/>
    </source>
</evidence>
<dbReference type="Proteomes" id="UP000028524">
    <property type="component" value="Unassembled WGS sequence"/>
</dbReference>
<dbReference type="STRING" id="1283841.A0A084QWR4"/>
<reference evidence="2 3" key="1">
    <citation type="journal article" date="2014" name="BMC Genomics">
        <title>Comparative genome sequencing reveals chemotype-specific gene clusters in the toxigenic black mold Stachybotrys.</title>
        <authorList>
            <person name="Semeiks J."/>
            <person name="Borek D."/>
            <person name="Otwinowski Z."/>
            <person name="Grishin N.V."/>
        </authorList>
    </citation>
    <scope>NUCLEOTIDE SEQUENCE [LARGE SCALE GENOMIC DNA]</scope>
    <source>
        <strain evidence="2 3">IBT 40285</strain>
    </source>
</reference>
<dbReference type="OMA" id="YERESWI"/>
<keyword evidence="3" id="KW-1185">Reference proteome</keyword>
<dbReference type="HOGENOM" id="CLU_615648_0_0_1"/>
<organism evidence="2 3">
    <name type="scientific">Stachybotrys chlorohalonatus (strain IBT 40285)</name>
    <dbReference type="NCBI Taxonomy" id="1283841"/>
    <lineage>
        <taxon>Eukaryota</taxon>
        <taxon>Fungi</taxon>
        <taxon>Dikarya</taxon>
        <taxon>Ascomycota</taxon>
        <taxon>Pezizomycotina</taxon>
        <taxon>Sordariomycetes</taxon>
        <taxon>Hypocreomycetidae</taxon>
        <taxon>Hypocreales</taxon>
        <taxon>Stachybotryaceae</taxon>
        <taxon>Stachybotrys</taxon>
    </lineage>
</organism>
<dbReference type="EMBL" id="KL659896">
    <property type="protein sequence ID" value="KFA68399.1"/>
    <property type="molecule type" value="Genomic_DNA"/>
</dbReference>
<evidence type="ECO:0000313" key="3">
    <source>
        <dbReference type="Proteomes" id="UP000028524"/>
    </source>
</evidence>
<proteinExistence type="predicted"/>
<accession>A0A084QWR4</accession>
<feature type="coiled-coil region" evidence="1">
    <location>
        <begin position="81"/>
        <end position="108"/>
    </location>
</feature>
<sequence>MTESLAFILIHSKKLMAEGVKAHITDFHAYSKATRRIQDFIVNKQDDLAVAVNVTNDKLDELRDKADVIPDKLSNVERGMNARFELLIEKYEEEKRKHEEQMKELRDRESYTIDKLAIEKERNTYLVGAIRGVSPLLDSRFHNRPMAATQVFPSWVWCLEHVYDVDIHDLQAIKENRHILSLRDRAQTGAIVDTTTFNDWMTTIKSARLLIQGSFMSPTLHTSALSLFCTTFVESLRARCMCLVWFCGRYVDRNEGGGDLYNLEDDSDDGFLGDEDYDDNMRVAPIRAMLRSLIAQLFLEYDFGSLDNLPPNIDMLLVEQGNIEQLTLFFVWLIHRLPRSATLFIVIDSIAFYEREEFEDPMLDAFGLILGLAGEGQRNTSVTIKVLMTSPWQSSTIRLAFESEQENYERESWILSMQALPIMHVTPSDERIVRELGRPGEDFEY</sequence>
<keyword evidence="1" id="KW-0175">Coiled coil</keyword>
<protein>
    <submittedName>
        <fullName evidence="2">Uncharacterized protein</fullName>
    </submittedName>
</protein>